<sequence length="288" mass="31265">MTGSASEPWEEIAATVRRHDADRYIATLYAPQGLRADLWAVYALAAELAQVPELVSQSSLGEIRLEWWRQTLDRMAQGRNQAARHPVVEALRPLVGAHPIVTAWLRAMVDGRGADLYADPLGDMEALEAYFGATLSLPIRVAIHLTAPDAEQRFAADAAGHGGVAAGLVRMASHFADVVKRRPELIPLDMAAAHGVTAAELGAANKGPAARAFFAQLVLGAQSHLDRAVEAARNLPPTALPALLPLAPLRGDLRLIARRGSRTCRPLRRGALYRQWSMWRAARRGRII</sequence>
<name>A0A3B0TP82_9ZZZZ</name>
<proteinExistence type="predicted"/>
<dbReference type="Gene3D" id="1.10.600.10">
    <property type="entry name" value="Farnesyl Diphosphate Synthase"/>
    <property type="match status" value="1"/>
</dbReference>
<protein>
    <recommendedName>
        <fullName evidence="2">Phytoene synthase</fullName>
    </recommendedName>
</protein>
<dbReference type="AlphaFoldDB" id="A0A3B0TP82"/>
<dbReference type="EMBL" id="UOEM01000014">
    <property type="protein sequence ID" value="VAW10454.1"/>
    <property type="molecule type" value="Genomic_DNA"/>
</dbReference>
<evidence type="ECO:0000313" key="1">
    <source>
        <dbReference type="EMBL" id="VAW10454.1"/>
    </source>
</evidence>
<dbReference type="SUPFAM" id="SSF48576">
    <property type="entry name" value="Terpenoid synthases"/>
    <property type="match status" value="1"/>
</dbReference>
<dbReference type="InterPro" id="IPR002060">
    <property type="entry name" value="Squ/phyt_synthse"/>
</dbReference>
<dbReference type="InterPro" id="IPR008949">
    <property type="entry name" value="Isoprenoid_synthase_dom_sf"/>
</dbReference>
<organism evidence="1">
    <name type="scientific">hydrothermal vent metagenome</name>
    <dbReference type="NCBI Taxonomy" id="652676"/>
    <lineage>
        <taxon>unclassified sequences</taxon>
        <taxon>metagenomes</taxon>
        <taxon>ecological metagenomes</taxon>
    </lineage>
</organism>
<dbReference type="GO" id="GO:0016765">
    <property type="term" value="F:transferase activity, transferring alkyl or aryl (other than methyl) groups"/>
    <property type="evidence" value="ECO:0007669"/>
    <property type="project" value="UniProtKB-ARBA"/>
</dbReference>
<dbReference type="Pfam" id="PF00494">
    <property type="entry name" value="SQS_PSY"/>
    <property type="match status" value="1"/>
</dbReference>
<gene>
    <name evidence="1" type="ORF">MNBD_ALPHA09-162</name>
</gene>
<reference evidence="1" key="1">
    <citation type="submission" date="2018-06" db="EMBL/GenBank/DDBJ databases">
        <authorList>
            <person name="Zhirakovskaya E."/>
        </authorList>
    </citation>
    <scope>NUCLEOTIDE SEQUENCE</scope>
</reference>
<accession>A0A3B0TP82</accession>
<dbReference type="PANTHER" id="PTHR31480">
    <property type="entry name" value="BIFUNCTIONAL LYCOPENE CYCLASE/PHYTOENE SYNTHASE"/>
    <property type="match status" value="1"/>
</dbReference>
<evidence type="ECO:0008006" key="2">
    <source>
        <dbReference type="Google" id="ProtNLM"/>
    </source>
</evidence>